<keyword evidence="3" id="KW-1185">Reference proteome</keyword>
<evidence type="ECO:0000313" key="2">
    <source>
        <dbReference type="EMBL" id="VEL34202.1"/>
    </source>
</evidence>
<proteinExistence type="predicted"/>
<dbReference type="Proteomes" id="UP000784294">
    <property type="component" value="Unassembled WGS sequence"/>
</dbReference>
<evidence type="ECO:0000313" key="3">
    <source>
        <dbReference type="Proteomes" id="UP000784294"/>
    </source>
</evidence>
<gene>
    <name evidence="2" type="ORF">PXEA_LOCUS27642</name>
</gene>
<comment type="caution">
    <text evidence="2">The sequence shown here is derived from an EMBL/GenBank/DDBJ whole genome shotgun (WGS) entry which is preliminary data.</text>
</comment>
<feature type="region of interest" description="Disordered" evidence="1">
    <location>
        <begin position="112"/>
        <end position="140"/>
    </location>
</feature>
<dbReference type="EMBL" id="CAAALY010247186">
    <property type="protein sequence ID" value="VEL34202.1"/>
    <property type="molecule type" value="Genomic_DNA"/>
</dbReference>
<accession>A0A448XDE7</accession>
<feature type="compositionally biased region" description="Low complexity" evidence="1">
    <location>
        <begin position="112"/>
        <end position="126"/>
    </location>
</feature>
<name>A0A448XDE7_9PLAT</name>
<protein>
    <submittedName>
        <fullName evidence="2">Uncharacterized protein</fullName>
    </submittedName>
</protein>
<reference evidence="2" key="1">
    <citation type="submission" date="2018-11" db="EMBL/GenBank/DDBJ databases">
        <authorList>
            <consortium name="Pathogen Informatics"/>
        </authorList>
    </citation>
    <scope>NUCLEOTIDE SEQUENCE</scope>
</reference>
<dbReference type="AlphaFoldDB" id="A0A448XDE7"/>
<sequence length="377" mass="41179">MPAKRLRMYQVHCKMLGIKTTTMADDFGLGAFYIVSLDTKTNLRQRGKPTSMIVKLNAFNFLTEEPVPMSPCLAAAWSIKPLRLCFCLGRTLHIVHFSATTNPIEAYLRRMSSASTSPGPTSPGTANRSTPPGVGRLRSASRSLFGAGPHASTTVMRAVPTGVAGSHRTGLTGLDYSGWSKRDRSGQQTVSTTGYSAVGFSGGDESVEFGLDWREAVGAECLAPIRLVDNRQFSMKGTQTASGLCIYKEKLIITCLDGLLYCIDLSNLIHYDWNIIYRASPSRLPTSEVLSDPAAPIAPSEDPSNQGIHWEFHGAFVSSNGVYIGLVECPVNYLDNNRFTKFTILNSRVFFNRLLQSQLNSCSGSIEKPSQIRCKSN</sequence>
<organism evidence="2 3">
    <name type="scientific">Protopolystoma xenopodis</name>
    <dbReference type="NCBI Taxonomy" id="117903"/>
    <lineage>
        <taxon>Eukaryota</taxon>
        <taxon>Metazoa</taxon>
        <taxon>Spiralia</taxon>
        <taxon>Lophotrochozoa</taxon>
        <taxon>Platyhelminthes</taxon>
        <taxon>Monogenea</taxon>
        <taxon>Polyopisthocotylea</taxon>
        <taxon>Polystomatidea</taxon>
        <taxon>Polystomatidae</taxon>
        <taxon>Protopolystoma</taxon>
    </lineage>
</organism>
<evidence type="ECO:0000256" key="1">
    <source>
        <dbReference type="SAM" id="MobiDB-lite"/>
    </source>
</evidence>
<dbReference type="OrthoDB" id="6232571at2759"/>